<dbReference type="Gene3D" id="2.40.70.10">
    <property type="entry name" value="Acid Proteases"/>
    <property type="match status" value="1"/>
</dbReference>
<organism evidence="2 3">
    <name type="scientific">Cucumis melo var. makuwa</name>
    <name type="common">Oriental melon</name>
    <dbReference type="NCBI Taxonomy" id="1194695"/>
    <lineage>
        <taxon>Eukaryota</taxon>
        <taxon>Viridiplantae</taxon>
        <taxon>Streptophyta</taxon>
        <taxon>Embryophyta</taxon>
        <taxon>Tracheophyta</taxon>
        <taxon>Spermatophyta</taxon>
        <taxon>Magnoliopsida</taxon>
        <taxon>eudicotyledons</taxon>
        <taxon>Gunneridae</taxon>
        <taxon>Pentapetalae</taxon>
        <taxon>rosids</taxon>
        <taxon>fabids</taxon>
        <taxon>Cucurbitales</taxon>
        <taxon>Cucurbitaceae</taxon>
        <taxon>Benincaseae</taxon>
        <taxon>Cucumis</taxon>
    </lineage>
</organism>
<evidence type="ECO:0000256" key="1">
    <source>
        <dbReference type="SAM" id="MobiDB-lite"/>
    </source>
</evidence>
<dbReference type="OrthoDB" id="778454at2759"/>
<sequence>MGEGEPLEFQLDPKIELTFRRNHRQRQRQNHANMDNQNNNNHDNQNVPGLSEDTQQSADVVFTGGMLISSYNQIKNTLDVMASNSQEWRDVNASLLKFLKDILANKRRITDFETVALTQTTKEIFKNRVPEKMTDLGSFMVSCSIGRMYLGRSLCDLGASINLMPLSIFKKSKIGEVQPTHMRLQFADRSIAKLKDKIKDILV</sequence>
<dbReference type="Proteomes" id="UP000321393">
    <property type="component" value="Unassembled WGS sequence"/>
</dbReference>
<name>A0A5A7TU65_CUCMM</name>
<reference evidence="2 3" key="1">
    <citation type="submission" date="2019-08" db="EMBL/GenBank/DDBJ databases">
        <title>Draft genome sequences of two oriental melons (Cucumis melo L. var makuwa).</title>
        <authorList>
            <person name="Kwon S.-Y."/>
        </authorList>
    </citation>
    <scope>NUCLEOTIDE SEQUENCE [LARGE SCALE GENOMIC DNA]</scope>
    <source>
        <strain evidence="3">cv. SW 3</strain>
        <tissue evidence="2">Leaf</tissue>
    </source>
</reference>
<evidence type="ECO:0000313" key="3">
    <source>
        <dbReference type="Proteomes" id="UP000321393"/>
    </source>
</evidence>
<feature type="region of interest" description="Disordered" evidence="1">
    <location>
        <begin position="23"/>
        <end position="51"/>
    </location>
</feature>
<evidence type="ECO:0000313" key="2">
    <source>
        <dbReference type="EMBL" id="KAA0045377.1"/>
    </source>
</evidence>
<dbReference type="PANTHER" id="PTHR33067">
    <property type="entry name" value="RNA-DIRECTED DNA POLYMERASE-RELATED"/>
    <property type="match status" value="1"/>
</dbReference>
<proteinExistence type="predicted"/>
<dbReference type="AlphaFoldDB" id="A0A5A7TU65"/>
<accession>A0A5A7TU65</accession>
<protein>
    <submittedName>
        <fullName evidence="2">Uncharacterized protein</fullName>
    </submittedName>
</protein>
<feature type="compositionally biased region" description="Low complexity" evidence="1">
    <location>
        <begin position="30"/>
        <end position="46"/>
    </location>
</feature>
<dbReference type="EMBL" id="SSTE01014625">
    <property type="protein sequence ID" value="KAA0045377.1"/>
    <property type="molecule type" value="Genomic_DNA"/>
</dbReference>
<gene>
    <name evidence="2" type="ORF">E6C27_scaffold316G001640</name>
</gene>
<comment type="caution">
    <text evidence="2">The sequence shown here is derived from an EMBL/GenBank/DDBJ whole genome shotgun (WGS) entry which is preliminary data.</text>
</comment>
<dbReference type="InterPro" id="IPR021109">
    <property type="entry name" value="Peptidase_aspartic_dom_sf"/>
</dbReference>
<dbReference type="PANTHER" id="PTHR33067:SF39">
    <property type="entry name" value="TRANSCRIPTION FACTOR INTERACTOR AND REGULATOR CCHC(ZN) FAMILY"/>
    <property type="match status" value="1"/>
</dbReference>